<proteinExistence type="predicted"/>
<evidence type="ECO:0000313" key="4">
    <source>
        <dbReference type="EMBL" id="MBV7275754.1"/>
    </source>
</evidence>
<name>A0A949TMS5_9CLOT</name>
<dbReference type="Proteomes" id="UP000694308">
    <property type="component" value="Unassembled WGS sequence"/>
</dbReference>
<evidence type="ECO:0000256" key="3">
    <source>
        <dbReference type="SAM" id="Phobius"/>
    </source>
</evidence>
<evidence type="ECO:0000256" key="2">
    <source>
        <dbReference type="SAM" id="MobiDB-lite"/>
    </source>
</evidence>
<evidence type="ECO:0000313" key="5">
    <source>
        <dbReference type="Proteomes" id="UP000694308"/>
    </source>
</evidence>
<dbReference type="AlphaFoldDB" id="A0A949TMS5"/>
<feature type="coiled-coil region" evidence="1">
    <location>
        <begin position="28"/>
        <end position="79"/>
    </location>
</feature>
<accession>A0A949TMS5</accession>
<comment type="caution">
    <text evidence="4">The sequence shown here is derived from an EMBL/GenBank/DDBJ whole genome shotgun (WGS) entry which is preliminary data.</text>
</comment>
<feature type="transmembrane region" description="Helical" evidence="3">
    <location>
        <begin position="7"/>
        <end position="27"/>
    </location>
</feature>
<feature type="region of interest" description="Disordered" evidence="2">
    <location>
        <begin position="118"/>
        <end position="145"/>
    </location>
</feature>
<evidence type="ECO:0000256" key="1">
    <source>
        <dbReference type="SAM" id="Coils"/>
    </source>
</evidence>
<dbReference type="EMBL" id="JAEEGC010000135">
    <property type="protein sequence ID" value="MBV7275754.1"/>
    <property type="molecule type" value="Genomic_DNA"/>
</dbReference>
<keyword evidence="3" id="KW-0812">Transmembrane</keyword>
<gene>
    <name evidence="4" type="ORF">I6U48_22915</name>
</gene>
<keyword evidence="5" id="KW-1185">Reference proteome</keyword>
<keyword evidence="3" id="KW-1133">Transmembrane helix</keyword>
<reference evidence="4" key="1">
    <citation type="submission" date="2020-12" db="EMBL/GenBank/DDBJ databases">
        <title>Clostridium thailandense sp. nov., a novel acetogenic bacterium isolated from peat land soil in Thailand.</title>
        <authorList>
            <person name="Chaikitkaew S."/>
            <person name="Birkeland N.K."/>
        </authorList>
    </citation>
    <scope>NUCLEOTIDE SEQUENCE</scope>
    <source>
        <strain evidence="4">PL3</strain>
    </source>
</reference>
<sequence>MEKNKRDLMILISILFVGVNYVIYTYFIKNELNSVNQARNKYMAQKQKLSDIKAKKQTIDTKKKELEKLKQKTANFDNMVPVKIDTPQLIYDFYNGCKLYGVTGQNISFQLLGNNNSSNNPNVSSNSNGNNNVNSSNNINKQDTQNNQKFYSLTIDLKITGDKGNVESFIKNLGVITKRMLNIKSISISSIEDNILSIGSNNQGNTQNSNNIQNQLSINNANLTETGKKQSNTSQKNNLVNQLSAEIIFYQYIQDDKGSQENIPNNYEFYDSQKEGFSSIADMFK</sequence>
<keyword evidence="3" id="KW-0472">Membrane</keyword>
<protein>
    <recommendedName>
        <fullName evidence="6">Pilus assembly protein PilO</fullName>
    </recommendedName>
</protein>
<feature type="compositionally biased region" description="Low complexity" evidence="2">
    <location>
        <begin position="118"/>
        <end position="140"/>
    </location>
</feature>
<organism evidence="4 5">
    <name type="scientific">Clostridium thailandense</name>
    <dbReference type="NCBI Taxonomy" id="2794346"/>
    <lineage>
        <taxon>Bacteria</taxon>
        <taxon>Bacillati</taxon>
        <taxon>Bacillota</taxon>
        <taxon>Clostridia</taxon>
        <taxon>Eubacteriales</taxon>
        <taxon>Clostridiaceae</taxon>
        <taxon>Clostridium</taxon>
    </lineage>
</organism>
<keyword evidence="1" id="KW-0175">Coiled coil</keyword>
<evidence type="ECO:0008006" key="6">
    <source>
        <dbReference type="Google" id="ProtNLM"/>
    </source>
</evidence>